<keyword evidence="5" id="KW-0547">Nucleotide-binding</keyword>
<comment type="caution">
    <text evidence="18">The sequence shown here is derived from an EMBL/GenBank/DDBJ whole genome shotgun (WGS) entry which is preliminary data.</text>
</comment>
<accession>A0A1U7LRZ1</accession>
<evidence type="ECO:0000256" key="11">
    <source>
        <dbReference type="ARBA" id="ARBA00038041"/>
    </source>
</evidence>
<dbReference type="GO" id="GO:0005524">
    <property type="term" value="F:ATP binding"/>
    <property type="evidence" value="ECO:0007669"/>
    <property type="project" value="UniProtKB-KW"/>
</dbReference>
<dbReference type="AlphaFoldDB" id="A0A1U7LRZ1"/>
<feature type="domain" description="DEAD-box RNA helicase Q" evidence="17">
    <location>
        <begin position="11"/>
        <end position="39"/>
    </location>
</feature>
<dbReference type="GO" id="GO:0003723">
    <property type="term" value="F:RNA binding"/>
    <property type="evidence" value="ECO:0007669"/>
    <property type="project" value="UniProtKB-KW"/>
</dbReference>
<evidence type="ECO:0000256" key="7">
    <source>
        <dbReference type="ARBA" id="ARBA00022806"/>
    </source>
</evidence>
<dbReference type="OMA" id="NASEQCV"/>
<dbReference type="SMART" id="SM00487">
    <property type="entry name" value="DEXDc"/>
    <property type="match status" value="1"/>
</dbReference>
<dbReference type="GO" id="GO:0003678">
    <property type="term" value="F:DNA helicase activity"/>
    <property type="evidence" value="ECO:0007669"/>
    <property type="project" value="EnsemblFungi"/>
</dbReference>
<dbReference type="InterPro" id="IPR014001">
    <property type="entry name" value="Helicase_ATP-bd"/>
</dbReference>
<evidence type="ECO:0000259" key="17">
    <source>
        <dbReference type="PROSITE" id="PS51195"/>
    </source>
</evidence>
<keyword evidence="7 18" id="KW-0347">Helicase</keyword>
<evidence type="ECO:0000259" key="15">
    <source>
        <dbReference type="PROSITE" id="PS51192"/>
    </source>
</evidence>
<keyword evidence="4" id="KW-0690">Ribosome biogenesis</keyword>
<dbReference type="PROSITE" id="PS51194">
    <property type="entry name" value="HELICASE_CTER"/>
    <property type="match status" value="1"/>
</dbReference>
<feature type="domain" description="Helicase ATP-binding" evidence="15">
    <location>
        <begin position="42"/>
        <end position="233"/>
    </location>
</feature>
<evidence type="ECO:0000256" key="10">
    <source>
        <dbReference type="ARBA" id="ARBA00023242"/>
    </source>
</evidence>
<dbReference type="InterPro" id="IPR050079">
    <property type="entry name" value="DEAD_box_RNA_helicase"/>
</dbReference>
<evidence type="ECO:0000256" key="8">
    <source>
        <dbReference type="ARBA" id="ARBA00022840"/>
    </source>
</evidence>
<reference evidence="18 19" key="1">
    <citation type="submission" date="2016-04" db="EMBL/GenBank/DDBJ databases">
        <title>Evolutionary innovation and constraint leading to complex multicellularity in the Ascomycota.</title>
        <authorList>
            <person name="Cisse O."/>
            <person name="Nguyen A."/>
            <person name="Hewitt D.A."/>
            <person name="Jedd G."/>
            <person name="Stajich J.E."/>
        </authorList>
    </citation>
    <scope>NUCLEOTIDE SEQUENCE [LARGE SCALE GENOMIC DNA]</scope>
    <source>
        <strain evidence="18 19">DAH-3</strain>
    </source>
</reference>
<dbReference type="EMBL" id="LXFE01000411">
    <property type="protein sequence ID" value="OLL25427.1"/>
    <property type="molecule type" value="Genomic_DNA"/>
</dbReference>
<dbReference type="InterPro" id="IPR027417">
    <property type="entry name" value="P-loop_NTPase"/>
</dbReference>
<dbReference type="GO" id="GO:0005730">
    <property type="term" value="C:nucleolus"/>
    <property type="evidence" value="ECO:0007669"/>
    <property type="project" value="EnsemblFungi"/>
</dbReference>
<evidence type="ECO:0000256" key="3">
    <source>
        <dbReference type="ARBA" id="ARBA00012552"/>
    </source>
</evidence>
<comment type="catalytic activity">
    <reaction evidence="12">
        <text>ATP + H2O = ADP + phosphate + H(+)</text>
        <dbReference type="Rhea" id="RHEA:13065"/>
        <dbReference type="ChEBI" id="CHEBI:15377"/>
        <dbReference type="ChEBI" id="CHEBI:15378"/>
        <dbReference type="ChEBI" id="CHEBI:30616"/>
        <dbReference type="ChEBI" id="CHEBI:43474"/>
        <dbReference type="ChEBI" id="CHEBI:456216"/>
        <dbReference type="EC" id="3.6.4.13"/>
    </reaction>
</comment>
<evidence type="ECO:0000256" key="12">
    <source>
        <dbReference type="ARBA" id="ARBA00047984"/>
    </source>
</evidence>
<dbReference type="GO" id="GO:0003724">
    <property type="term" value="F:RNA helicase activity"/>
    <property type="evidence" value="ECO:0007669"/>
    <property type="project" value="UniProtKB-EC"/>
</dbReference>
<gene>
    <name evidence="18" type="ORF">NEOLI_000523</name>
</gene>
<feature type="compositionally biased region" description="Basic residues" evidence="14">
    <location>
        <begin position="574"/>
        <end position="588"/>
    </location>
</feature>
<evidence type="ECO:0000256" key="1">
    <source>
        <dbReference type="ARBA" id="ARBA00003706"/>
    </source>
</evidence>
<protein>
    <recommendedName>
        <fullName evidence="3">RNA helicase</fullName>
        <ecNumber evidence="3">3.6.4.13</ecNumber>
    </recommendedName>
</protein>
<evidence type="ECO:0000256" key="14">
    <source>
        <dbReference type="SAM" id="MobiDB-lite"/>
    </source>
</evidence>
<dbReference type="PROSITE" id="PS51195">
    <property type="entry name" value="Q_MOTIF"/>
    <property type="match status" value="1"/>
</dbReference>
<dbReference type="InterPro" id="IPR014014">
    <property type="entry name" value="RNA_helicase_DEAD_Q_motif"/>
</dbReference>
<evidence type="ECO:0000313" key="18">
    <source>
        <dbReference type="EMBL" id="OLL25427.1"/>
    </source>
</evidence>
<keyword evidence="9" id="KW-0694">RNA-binding</keyword>
<feature type="domain" description="Helicase C-terminal" evidence="16">
    <location>
        <begin position="243"/>
        <end position="474"/>
    </location>
</feature>
<evidence type="ECO:0000259" key="16">
    <source>
        <dbReference type="PROSITE" id="PS51194"/>
    </source>
</evidence>
<evidence type="ECO:0000256" key="5">
    <source>
        <dbReference type="ARBA" id="ARBA00022741"/>
    </source>
</evidence>
<evidence type="ECO:0000256" key="13">
    <source>
        <dbReference type="PROSITE-ProRule" id="PRU00552"/>
    </source>
</evidence>
<dbReference type="GO" id="GO:0033677">
    <property type="term" value="F:DNA/RNA helicase activity"/>
    <property type="evidence" value="ECO:0007669"/>
    <property type="project" value="EnsemblFungi"/>
</dbReference>
<keyword evidence="10" id="KW-0539">Nucleus</keyword>
<comment type="subcellular location">
    <subcellularLocation>
        <location evidence="2">Nucleus</location>
    </subcellularLocation>
</comment>
<dbReference type="Pfam" id="PF00270">
    <property type="entry name" value="DEAD"/>
    <property type="match status" value="1"/>
</dbReference>
<organism evidence="18 19">
    <name type="scientific">Neolecta irregularis (strain DAH-3)</name>
    <dbReference type="NCBI Taxonomy" id="1198029"/>
    <lineage>
        <taxon>Eukaryota</taxon>
        <taxon>Fungi</taxon>
        <taxon>Dikarya</taxon>
        <taxon>Ascomycota</taxon>
        <taxon>Taphrinomycotina</taxon>
        <taxon>Neolectales</taxon>
        <taxon>Neolectaceae</taxon>
        <taxon>Neolecta</taxon>
    </lineage>
</organism>
<comment type="similarity">
    <text evidence="11">Belongs to the DEAD box helicase family. DDX56/DBP9 subfamily.</text>
</comment>
<evidence type="ECO:0000256" key="9">
    <source>
        <dbReference type="ARBA" id="ARBA00022884"/>
    </source>
</evidence>
<dbReference type="PANTHER" id="PTHR47959:SF21">
    <property type="entry name" value="DEAD-BOX HELICASE 56"/>
    <property type="match status" value="1"/>
</dbReference>
<keyword evidence="8" id="KW-0067">ATP-binding</keyword>
<evidence type="ECO:0000313" key="19">
    <source>
        <dbReference type="Proteomes" id="UP000186594"/>
    </source>
</evidence>
<dbReference type="CDD" id="cd17961">
    <property type="entry name" value="DEADc_DDX56"/>
    <property type="match status" value="1"/>
</dbReference>
<dbReference type="STRING" id="1198029.A0A1U7LRZ1"/>
<dbReference type="Proteomes" id="UP000186594">
    <property type="component" value="Unassembled WGS sequence"/>
</dbReference>
<dbReference type="InterPro" id="IPR001650">
    <property type="entry name" value="Helicase_C-like"/>
</dbReference>
<dbReference type="Gene3D" id="3.40.50.300">
    <property type="entry name" value="P-loop containing nucleotide triphosphate hydrolases"/>
    <property type="match status" value="2"/>
</dbReference>
<sequence length="597" mass="67452">MADPLLLDGSVAFQSFALDPRLQRSIAKLNYSNPTLVQAKVIPLALAGKDIFARARTGSGKTAAYCIPIVQKILEEKEAGNVDRGVRALILVPTRELAEQAAKFLGILLAYCGKSIHSVNIASNISEQAQKFALFPKLDLTSRHLLIDLPDIVVATPSRIIPHLNSSNLSIKSTLAYLVIDEADLVLSYGYEDDVKAVAHVIPRGIQTFLMSATLTKEVEELKSLVCRSPVFLRLEEDEESAKLAQYFVKCKEDEKFLLLYVILKLKLVKGKIIIFVNNIDRSYRVKLFLEQFAIKSCVLNSELPVNSRIHVVEEFNKGIYDVIIASDEKEIAAGDDDDMEEDEIIPKVVTEAPDEDVIERTEVAESQSKNKRKKLRKSQEYSISRGIDFQNVACVLNFDLPTSTKSYVHRIGRTARAGKAGMALSFVVPREELGKHKACSFESAKKDEKVLAKIKEDQVSKKTELKPYIFNMSQVEVFRYRLEDALRAVTRSAVREARAKEIRQEILSSEKLKRHFEDNPEDLQHLRHDKPMHTARTQNHLKHVPDYLLPKGGKIAKEIGHVSFKKSSDNRIRKARKFNKRKGKGRGKRDPLKHFK</sequence>
<dbReference type="EC" id="3.6.4.13" evidence="3"/>
<dbReference type="Pfam" id="PF00271">
    <property type="entry name" value="Helicase_C"/>
    <property type="match status" value="2"/>
</dbReference>
<feature type="region of interest" description="Disordered" evidence="14">
    <location>
        <begin position="567"/>
        <end position="597"/>
    </location>
</feature>
<proteinExistence type="inferred from homology"/>
<evidence type="ECO:0000256" key="4">
    <source>
        <dbReference type="ARBA" id="ARBA00022517"/>
    </source>
</evidence>
<dbReference type="PANTHER" id="PTHR47959">
    <property type="entry name" value="ATP-DEPENDENT RNA HELICASE RHLE-RELATED"/>
    <property type="match status" value="1"/>
</dbReference>
<comment type="function">
    <text evidence="1">ATP-binding RNA helicase involved in the biogenesis of 60S ribosomal subunits and is required for the normal formation of 25S and 5.8S rRNAs.</text>
</comment>
<evidence type="ECO:0000256" key="2">
    <source>
        <dbReference type="ARBA" id="ARBA00004123"/>
    </source>
</evidence>
<dbReference type="GO" id="GO:0000463">
    <property type="term" value="P:maturation of LSU-rRNA from tricistronic rRNA transcript (SSU-rRNA, 5.8S rRNA, LSU-rRNA)"/>
    <property type="evidence" value="ECO:0007669"/>
    <property type="project" value="EnsemblFungi"/>
</dbReference>
<dbReference type="GO" id="GO:0005829">
    <property type="term" value="C:cytosol"/>
    <property type="evidence" value="ECO:0007669"/>
    <property type="project" value="TreeGrafter"/>
</dbReference>
<dbReference type="SUPFAM" id="SSF52540">
    <property type="entry name" value="P-loop containing nucleoside triphosphate hydrolases"/>
    <property type="match status" value="2"/>
</dbReference>
<feature type="short sequence motif" description="Q motif" evidence="13">
    <location>
        <begin position="11"/>
        <end position="39"/>
    </location>
</feature>
<dbReference type="GO" id="GO:0016787">
    <property type="term" value="F:hydrolase activity"/>
    <property type="evidence" value="ECO:0007669"/>
    <property type="project" value="UniProtKB-KW"/>
</dbReference>
<dbReference type="OrthoDB" id="1191041at2759"/>
<keyword evidence="19" id="KW-1185">Reference proteome</keyword>
<evidence type="ECO:0000256" key="6">
    <source>
        <dbReference type="ARBA" id="ARBA00022801"/>
    </source>
</evidence>
<dbReference type="CDD" id="cd18787">
    <property type="entry name" value="SF2_C_DEAD"/>
    <property type="match status" value="1"/>
</dbReference>
<dbReference type="PROSITE" id="PS51192">
    <property type="entry name" value="HELICASE_ATP_BIND_1"/>
    <property type="match status" value="1"/>
</dbReference>
<keyword evidence="6" id="KW-0378">Hydrolase</keyword>
<dbReference type="InterPro" id="IPR011545">
    <property type="entry name" value="DEAD/DEAH_box_helicase_dom"/>
</dbReference>
<dbReference type="SMART" id="SM00490">
    <property type="entry name" value="HELICc"/>
    <property type="match status" value="1"/>
</dbReference>
<name>A0A1U7LRZ1_NEOID</name>